<dbReference type="RefSeq" id="WP_309310824.1">
    <property type="nucleotide sequence ID" value="NZ_CP133592.1"/>
</dbReference>
<evidence type="ECO:0000313" key="2">
    <source>
        <dbReference type="EMBL" id="WMW25016.1"/>
    </source>
</evidence>
<accession>A0AA51YIY0</accession>
<dbReference type="KEGG" id="mseb:RE474_13185"/>
<dbReference type="CDD" id="cd00090">
    <property type="entry name" value="HTH_ARSR"/>
    <property type="match status" value="1"/>
</dbReference>
<dbReference type="GO" id="GO:0003700">
    <property type="term" value="F:DNA-binding transcription factor activity"/>
    <property type="evidence" value="ECO:0007669"/>
    <property type="project" value="InterPro"/>
</dbReference>
<gene>
    <name evidence="2" type="ORF">RE474_13185</name>
</gene>
<dbReference type="AlphaFoldDB" id="A0AA51YIY0"/>
<dbReference type="Gene3D" id="1.10.10.10">
    <property type="entry name" value="Winged helix-like DNA-binding domain superfamily/Winged helix DNA-binding domain"/>
    <property type="match status" value="1"/>
</dbReference>
<name>A0AA51YIY0_9EURY</name>
<dbReference type="SUPFAM" id="SSF46785">
    <property type="entry name" value="Winged helix' DNA-binding domain"/>
    <property type="match status" value="1"/>
</dbReference>
<proteinExistence type="predicted"/>
<dbReference type="Proteomes" id="UP001182908">
    <property type="component" value="Chromosome"/>
</dbReference>
<protein>
    <submittedName>
        <fullName evidence="2">Winged helix-turn-helix domain-containing protein</fullName>
    </submittedName>
</protein>
<sequence>MVTKDKRKINEEIQSKILEVLSIKDMHLAEISKGLNISSACVSKHVRILEDANLVERNILGRSHVISLINKHESKESDNKNLSELELYIIERRFLV</sequence>
<dbReference type="Pfam" id="PF01022">
    <property type="entry name" value="HTH_5"/>
    <property type="match status" value="1"/>
</dbReference>
<dbReference type="PROSITE" id="PS50987">
    <property type="entry name" value="HTH_ARSR_2"/>
    <property type="match status" value="1"/>
</dbReference>
<dbReference type="InterPro" id="IPR001845">
    <property type="entry name" value="HTH_ArsR_DNA-bd_dom"/>
</dbReference>
<feature type="domain" description="HTH arsR-type" evidence="1">
    <location>
        <begin position="1"/>
        <end position="88"/>
    </location>
</feature>
<reference evidence="2 3" key="1">
    <citation type="submission" date="2023-08" db="EMBL/GenBank/DDBJ databases">
        <title>Methanolobus mangrovi sp. nov. and Methanolobus sediminis sp. nov, two novel methylotrophic methanogens isolated from mangrove sediments in China.</title>
        <authorList>
            <person name="Zhou J."/>
        </authorList>
    </citation>
    <scope>NUCLEOTIDE SEQUENCE [LARGE SCALE GENOMIC DNA]</scope>
    <source>
        <strain evidence="2 3">FTZ6</strain>
    </source>
</reference>
<dbReference type="InterPro" id="IPR036390">
    <property type="entry name" value="WH_DNA-bd_sf"/>
</dbReference>
<dbReference type="GeneID" id="84233688"/>
<dbReference type="InterPro" id="IPR011991">
    <property type="entry name" value="ArsR-like_HTH"/>
</dbReference>
<dbReference type="InterPro" id="IPR036388">
    <property type="entry name" value="WH-like_DNA-bd_sf"/>
</dbReference>
<evidence type="ECO:0000313" key="3">
    <source>
        <dbReference type="Proteomes" id="UP001182908"/>
    </source>
</evidence>
<keyword evidence="3" id="KW-1185">Reference proteome</keyword>
<evidence type="ECO:0000259" key="1">
    <source>
        <dbReference type="PROSITE" id="PS50987"/>
    </source>
</evidence>
<dbReference type="EMBL" id="CP133592">
    <property type="protein sequence ID" value="WMW25016.1"/>
    <property type="molecule type" value="Genomic_DNA"/>
</dbReference>
<organism evidence="2 3">
    <name type="scientific">Methanolobus sediminis</name>
    <dbReference type="NCBI Taxonomy" id="3072978"/>
    <lineage>
        <taxon>Archaea</taxon>
        <taxon>Methanobacteriati</taxon>
        <taxon>Methanobacteriota</taxon>
        <taxon>Stenosarchaea group</taxon>
        <taxon>Methanomicrobia</taxon>
        <taxon>Methanosarcinales</taxon>
        <taxon>Methanosarcinaceae</taxon>
        <taxon>Methanolobus</taxon>
    </lineage>
</organism>